<evidence type="ECO:0000313" key="2">
    <source>
        <dbReference type="EMBL" id="CRK26113.1"/>
    </source>
</evidence>
<accession>A0A0G4LVL8</accession>
<sequence>MPGRGRLFLLLASLVKSARTVLNEMERDRQDLRALEAAGQI</sequence>
<dbReference type="Proteomes" id="UP000045706">
    <property type="component" value="Unassembled WGS sequence"/>
</dbReference>
<reference evidence="3" key="1">
    <citation type="submission" date="2015-05" db="EMBL/GenBank/DDBJ databases">
        <authorList>
            <person name="Fogelqvist Johan"/>
        </authorList>
    </citation>
    <scope>NUCLEOTIDE SEQUENCE [LARGE SCALE GENOMIC DNA]</scope>
</reference>
<dbReference type="EMBL" id="CVQI01018890">
    <property type="protein sequence ID" value="CRK26113.1"/>
    <property type="molecule type" value="Genomic_DNA"/>
</dbReference>
<name>A0A0G4LVL8_VERLO</name>
<keyword evidence="1" id="KW-0732">Signal</keyword>
<evidence type="ECO:0000313" key="3">
    <source>
        <dbReference type="Proteomes" id="UP000045706"/>
    </source>
</evidence>
<gene>
    <name evidence="2" type="ORF">BN1723_003402</name>
</gene>
<feature type="chain" id="PRO_5002566601" evidence="1">
    <location>
        <begin position="21"/>
        <end position="41"/>
    </location>
</feature>
<feature type="signal peptide" evidence="1">
    <location>
        <begin position="1"/>
        <end position="20"/>
    </location>
</feature>
<evidence type="ECO:0000256" key="1">
    <source>
        <dbReference type="SAM" id="SignalP"/>
    </source>
</evidence>
<proteinExistence type="predicted"/>
<dbReference type="AlphaFoldDB" id="A0A0G4LVL8"/>
<protein>
    <submittedName>
        <fullName evidence="2">Uncharacterized protein</fullName>
    </submittedName>
</protein>
<organism evidence="2 3">
    <name type="scientific">Verticillium longisporum</name>
    <name type="common">Verticillium dahliae var. longisporum</name>
    <dbReference type="NCBI Taxonomy" id="100787"/>
    <lineage>
        <taxon>Eukaryota</taxon>
        <taxon>Fungi</taxon>
        <taxon>Dikarya</taxon>
        <taxon>Ascomycota</taxon>
        <taxon>Pezizomycotina</taxon>
        <taxon>Sordariomycetes</taxon>
        <taxon>Hypocreomycetidae</taxon>
        <taxon>Glomerellales</taxon>
        <taxon>Plectosphaerellaceae</taxon>
        <taxon>Verticillium</taxon>
    </lineage>
</organism>